<dbReference type="InterPro" id="IPR000713">
    <property type="entry name" value="Mur_ligase_N"/>
</dbReference>
<evidence type="ECO:0000313" key="25">
    <source>
        <dbReference type="Proteomes" id="UP000284219"/>
    </source>
</evidence>
<dbReference type="InterPro" id="IPR018109">
    <property type="entry name" value="Folylpolyglutamate_synth_CS"/>
</dbReference>
<evidence type="ECO:0000256" key="16">
    <source>
        <dbReference type="ARBA" id="ARBA00075482"/>
    </source>
</evidence>
<dbReference type="InterPro" id="IPR035911">
    <property type="entry name" value="MurE/MurF_N"/>
</dbReference>
<comment type="similarity">
    <text evidence="2 19">Belongs to the MurCDEF family. MurE subfamily.</text>
</comment>
<dbReference type="HAMAP" id="MF_00208">
    <property type="entry name" value="MurE"/>
    <property type="match status" value="1"/>
</dbReference>
<dbReference type="Pfam" id="PF02875">
    <property type="entry name" value="Mur_ligase_C"/>
    <property type="match status" value="1"/>
</dbReference>
<evidence type="ECO:0000256" key="13">
    <source>
        <dbReference type="ARBA" id="ARBA00056782"/>
    </source>
</evidence>
<dbReference type="Gene3D" id="3.40.1390.10">
    <property type="entry name" value="MurE/MurF, N-terminal domain"/>
    <property type="match status" value="1"/>
</dbReference>
<gene>
    <name evidence="19" type="primary">murE</name>
    <name evidence="24" type="ORF">BEP19_06720</name>
</gene>
<dbReference type="SUPFAM" id="SSF63418">
    <property type="entry name" value="MurE/MurF N-terminal domain"/>
    <property type="match status" value="1"/>
</dbReference>
<name>A0A419SJH5_9BACL</name>
<dbReference type="InterPro" id="IPR036565">
    <property type="entry name" value="Mur-like_cat_sf"/>
</dbReference>
<dbReference type="Pfam" id="PF08245">
    <property type="entry name" value="Mur_ligase_M"/>
    <property type="match status" value="1"/>
</dbReference>
<dbReference type="GO" id="GO:0005524">
    <property type="term" value="F:ATP binding"/>
    <property type="evidence" value="ECO:0007669"/>
    <property type="project" value="UniProtKB-UniRule"/>
</dbReference>
<dbReference type="NCBIfam" id="NF001124">
    <property type="entry name" value="PRK00139.1-2"/>
    <property type="match status" value="1"/>
</dbReference>
<comment type="cofactor">
    <cofactor evidence="19">
        <name>Mg(2+)</name>
        <dbReference type="ChEBI" id="CHEBI:18420"/>
    </cofactor>
</comment>
<dbReference type="GO" id="GO:0008765">
    <property type="term" value="F:UDP-N-acetylmuramoylalanyl-D-glutamate-2,6-diaminopimelate ligase activity"/>
    <property type="evidence" value="ECO:0007669"/>
    <property type="project" value="UniProtKB-UniRule"/>
</dbReference>
<evidence type="ECO:0000313" key="24">
    <source>
        <dbReference type="EMBL" id="RKD24096.1"/>
    </source>
</evidence>
<dbReference type="PANTHER" id="PTHR23135">
    <property type="entry name" value="MUR LIGASE FAMILY MEMBER"/>
    <property type="match status" value="1"/>
</dbReference>
<proteinExistence type="inferred from homology"/>
<dbReference type="SUPFAM" id="SSF53244">
    <property type="entry name" value="MurD-like peptide ligases, peptide-binding domain"/>
    <property type="match status" value="1"/>
</dbReference>
<dbReference type="GO" id="GO:0004326">
    <property type="term" value="F:tetrahydrofolylpolyglutamate synthase activity"/>
    <property type="evidence" value="ECO:0007669"/>
    <property type="project" value="InterPro"/>
</dbReference>
<evidence type="ECO:0000259" key="21">
    <source>
        <dbReference type="Pfam" id="PF01225"/>
    </source>
</evidence>
<dbReference type="GO" id="GO:0051301">
    <property type="term" value="P:cell division"/>
    <property type="evidence" value="ECO:0007669"/>
    <property type="project" value="UniProtKB-KW"/>
</dbReference>
<feature type="domain" description="Mur ligase C-terminal" evidence="22">
    <location>
        <begin position="334"/>
        <end position="464"/>
    </location>
</feature>
<comment type="catalytic activity">
    <reaction evidence="12 19">
        <text>UDP-N-acetyl-alpha-D-muramoyl-L-alanyl-D-glutamate + meso-2,6-diaminopimelate + ATP = UDP-N-acetyl-alpha-D-muramoyl-L-alanyl-gamma-D-glutamyl-meso-2,6-diaminopimelate + ADP + phosphate + H(+)</text>
        <dbReference type="Rhea" id="RHEA:23676"/>
        <dbReference type="ChEBI" id="CHEBI:15378"/>
        <dbReference type="ChEBI" id="CHEBI:30616"/>
        <dbReference type="ChEBI" id="CHEBI:43474"/>
        <dbReference type="ChEBI" id="CHEBI:57791"/>
        <dbReference type="ChEBI" id="CHEBI:83900"/>
        <dbReference type="ChEBI" id="CHEBI:83905"/>
        <dbReference type="ChEBI" id="CHEBI:456216"/>
        <dbReference type="EC" id="6.3.2.13"/>
    </reaction>
</comment>
<dbReference type="GO" id="GO:0071555">
    <property type="term" value="P:cell wall organization"/>
    <property type="evidence" value="ECO:0007669"/>
    <property type="project" value="UniProtKB-KW"/>
</dbReference>
<keyword evidence="3 19" id="KW-0963">Cytoplasm</keyword>
<keyword evidence="11 19" id="KW-0961">Cell wall biogenesis/degradation</keyword>
<feature type="binding site" evidence="19">
    <location>
        <position position="185"/>
    </location>
    <ligand>
        <name>UDP-N-acetyl-alpha-D-muramoyl-L-alanyl-D-glutamate</name>
        <dbReference type="ChEBI" id="CHEBI:83900"/>
    </ligand>
</feature>
<evidence type="ECO:0000256" key="5">
    <source>
        <dbReference type="ARBA" id="ARBA00022618"/>
    </source>
</evidence>
<feature type="binding site" evidence="19">
    <location>
        <position position="383"/>
    </location>
    <ligand>
        <name>meso-2,6-diaminopimelate</name>
        <dbReference type="ChEBI" id="CHEBI:57791"/>
    </ligand>
</feature>
<evidence type="ECO:0000256" key="3">
    <source>
        <dbReference type="ARBA" id="ARBA00022490"/>
    </source>
</evidence>
<feature type="binding site" evidence="19">
    <location>
        <position position="30"/>
    </location>
    <ligand>
        <name>UDP-N-acetyl-alpha-D-muramoyl-L-alanyl-D-glutamate</name>
        <dbReference type="ChEBI" id="CHEBI:83900"/>
    </ligand>
</feature>
<dbReference type="NCBIfam" id="NF001126">
    <property type="entry name" value="PRK00139.1-4"/>
    <property type="match status" value="1"/>
</dbReference>
<comment type="caution">
    <text evidence="19">Lacks conserved residue(s) required for the propagation of feature annotation.</text>
</comment>
<comment type="PTM">
    <text evidence="19">Carboxylation is probably crucial for Mg(2+) binding and, consequently, for the gamma-phosphate positioning of ATP.</text>
</comment>
<evidence type="ECO:0000256" key="18">
    <source>
        <dbReference type="ARBA" id="ARBA00081560"/>
    </source>
</evidence>
<dbReference type="GO" id="GO:0009252">
    <property type="term" value="P:peptidoglycan biosynthetic process"/>
    <property type="evidence" value="ECO:0007669"/>
    <property type="project" value="UniProtKB-UniRule"/>
</dbReference>
<evidence type="ECO:0000256" key="4">
    <source>
        <dbReference type="ARBA" id="ARBA00022598"/>
    </source>
</evidence>
<organism evidence="24 25">
    <name type="scientific">Ammoniphilus oxalaticus</name>
    <dbReference type="NCBI Taxonomy" id="66863"/>
    <lineage>
        <taxon>Bacteria</taxon>
        <taxon>Bacillati</taxon>
        <taxon>Bacillota</taxon>
        <taxon>Bacilli</taxon>
        <taxon>Bacillales</taxon>
        <taxon>Paenibacillaceae</taxon>
        <taxon>Aneurinibacillus group</taxon>
        <taxon>Ammoniphilus</taxon>
    </lineage>
</organism>
<feature type="domain" description="Mur ligase central" evidence="23">
    <location>
        <begin position="106"/>
        <end position="312"/>
    </location>
</feature>
<evidence type="ECO:0000256" key="12">
    <source>
        <dbReference type="ARBA" id="ARBA00050251"/>
    </source>
</evidence>
<dbReference type="UniPathway" id="UPA00219"/>
<evidence type="ECO:0000256" key="7">
    <source>
        <dbReference type="ARBA" id="ARBA00022840"/>
    </source>
</evidence>
<comment type="function">
    <text evidence="13 19">Catalyzes the addition of meso-diaminopimelic acid to the nucleotide precursor UDP-N-acetylmuramoyl-L-alanyl-D-glutamate (UMAG) in the biosynthesis of bacterial cell-wall peptidoglycan.</text>
</comment>
<evidence type="ECO:0000256" key="15">
    <source>
        <dbReference type="ARBA" id="ARBA00072883"/>
    </source>
</evidence>
<feature type="binding site" evidence="19">
    <location>
        <begin position="150"/>
        <end position="151"/>
    </location>
    <ligand>
        <name>UDP-N-acetyl-alpha-D-muramoyl-L-alanyl-D-glutamate</name>
        <dbReference type="ChEBI" id="CHEBI:83900"/>
    </ligand>
</feature>
<evidence type="ECO:0000256" key="1">
    <source>
        <dbReference type="ARBA" id="ARBA00004752"/>
    </source>
</evidence>
<dbReference type="EC" id="6.3.2.13" evidence="14 19"/>
<evidence type="ECO:0000256" key="14">
    <source>
        <dbReference type="ARBA" id="ARBA00066633"/>
    </source>
</evidence>
<dbReference type="Gene3D" id="3.40.1190.10">
    <property type="entry name" value="Mur-like, catalytic domain"/>
    <property type="match status" value="1"/>
</dbReference>
<evidence type="ECO:0000256" key="11">
    <source>
        <dbReference type="ARBA" id="ARBA00023316"/>
    </source>
</evidence>
<comment type="caution">
    <text evidence="24">The sequence shown here is derived from an EMBL/GenBank/DDBJ whole genome shotgun (WGS) entry which is preliminary data.</text>
</comment>
<evidence type="ECO:0000256" key="8">
    <source>
        <dbReference type="ARBA" id="ARBA00022960"/>
    </source>
</evidence>
<comment type="subcellular location">
    <subcellularLocation>
        <location evidence="19 20">Cytoplasm</location>
    </subcellularLocation>
</comment>
<evidence type="ECO:0000256" key="20">
    <source>
        <dbReference type="RuleBase" id="RU004135"/>
    </source>
</evidence>
<dbReference type="FunFam" id="3.90.190.20:FF:000006">
    <property type="entry name" value="UDP-N-acetylmuramoyl-L-alanyl-D-glutamate--2,6-diaminopimelate ligase"/>
    <property type="match status" value="1"/>
</dbReference>
<dbReference type="GO" id="GO:0008360">
    <property type="term" value="P:regulation of cell shape"/>
    <property type="evidence" value="ECO:0007669"/>
    <property type="project" value="UniProtKB-KW"/>
</dbReference>
<feature type="binding site" evidence="19">
    <location>
        <position position="466"/>
    </location>
    <ligand>
        <name>meso-2,6-diaminopimelate</name>
        <dbReference type="ChEBI" id="CHEBI:57791"/>
    </ligand>
</feature>
<feature type="binding site" evidence="19">
    <location>
        <begin position="407"/>
        <end position="410"/>
    </location>
    <ligand>
        <name>meso-2,6-diaminopimelate</name>
        <dbReference type="ChEBI" id="CHEBI:57791"/>
    </ligand>
</feature>
<sequence>MKLRELLSSLINYQTEADLDLEITGIETDSRKVKPGYLFVALRGFTVDGHDYIQQARMNGAVAFVTERKIEGQASFIIVPDTKKALAVLADAIYLRPTSRLNLIGITGTNGKTTITHLVEKIMNDAGKLTGIIGTIEMRVGQYREEVKNTTPESLQLQRLFSLMLEHEASHACIEVSSHALQMGRVWGCDFKTAIFTNLSQDHLDYHETMENYLQAKALLFAQLGSGYQRDNRKIAILNKDDQKYDALYKVTAAEVITYGIENEADVRATNIEIGATGTRFTLNTFKGAVSISMKLVGMFSVYNVLAATAACLVEGVSLSSIKVSIEAISGVPGRFEPVLEGQAFAAIVDYAHTPDSLENVLKTVREITAGKVYCIVGCGGDRDRGKRPLMAQIAATYADTAIYTSDNPRSEDPKRILEDMVQGLTDETYQSATYHCILDRKEAIEFAVSKAKSGDAVLIAGKGHETYQIIKDQVLPFDDKQVVAVAIRKRME</sequence>
<protein>
    <recommendedName>
        <fullName evidence="15 19">UDP-N-acetylmuramoyl-L-alanyl-D-glutamate--2,6-diaminopimelate ligase</fullName>
        <ecNumber evidence="14 19">6.3.2.13</ecNumber>
    </recommendedName>
    <alternativeName>
        <fullName evidence="16 19">Meso-A2pm-adding enzyme</fullName>
    </alternativeName>
    <alternativeName>
        <fullName evidence="17 19">Meso-diaminopimelate-adding enzyme</fullName>
    </alternativeName>
    <alternativeName>
        <fullName evidence="18 19">UDP-MurNAc-L-Ala-D-Glu:meso-diaminopimelate ligase</fullName>
    </alternativeName>
    <alternativeName>
        <fullName evidence="19">UDP-MurNAc-tripeptide synthetase</fullName>
    </alternativeName>
    <alternativeName>
        <fullName evidence="19">UDP-N-acetylmuramyl-tripeptide synthetase</fullName>
    </alternativeName>
</protein>
<dbReference type="GO" id="GO:0005737">
    <property type="term" value="C:cytoplasm"/>
    <property type="evidence" value="ECO:0007669"/>
    <property type="project" value="UniProtKB-SubCell"/>
</dbReference>
<dbReference type="PROSITE" id="PS01011">
    <property type="entry name" value="FOLYLPOLYGLU_SYNT_1"/>
    <property type="match status" value="1"/>
</dbReference>
<feature type="short sequence motif" description="Meso-diaminopimelate recognition motif" evidence="19">
    <location>
        <begin position="407"/>
        <end position="410"/>
    </location>
</feature>
<feature type="binding site" evidence="19">
    <location>
        <position position="149"/>
    </location>
    <ligand>
        <name>UDP-N-acetyl-alpha-D-muramoyl-L-alanyl-D-glutamate</name>
        <dbReference type="ChEBI" id="CHEBI:83900"/>
    </ligand>
</feature>
<evidence type="ECO:0000256" key="10">
    <source>
        <dbReference type="ARBA" id="ARBA00023306"/>
    </source>
</evidence>
<dbReference type="InterPro" id="IPR005761">
    <property type="entry name" value="UDP-N-AcMur-Glu-dNH2Pim_ligase"/>
</dbReference>
<keyword evidence="9 19" id="KW-0573">Peptidoglycan synthesis</keyword>
<keyword evidence="25" id="KW-1185">Reference proteome</keyword>
<evidence type="ECO:0000256" key="2">
    <source>
        <dbReference type="ARBA" id="ARBA00005898"/>
    </source>
</evidence>
<feature type="domain" description="Mur ligase N-terminal catalytic" evidence="21">
    <location>
        <begin position="22"/>
        <end position="91"/>
    </location>
</feature>
<dbReference type="SUPFAM" id="SSF53623">
    <property type="entry name" value="MurD-like peptide ligases, catalytic domain"/>
    <property type="match status" value="1"/>
</dbReference>
<evidence type="ECO:0000259" key="22">
    <source>
        <dbReference type="Pfam" id="PF02875"/>
    </source>
</evidence>
<evidence type="ECO:0000256" key="17">
    <source>
        <dbReference type="ARBA" id="ARBA00076158"/>
    </source>
</evidence>
<dbReference type="EMBL" id="MCHY01000008">
    <property type="protein sequence ID" value="RKD24096.1"/>
    <property type="molecule type" value="Genomic_DNA"/>
</dbReference>
<comment type="pathway">
    <text evidence="1 19 20">Cell wall biogenesis; peptidoglycan biosynthesis.</text>
</comment>
<evidence type="ECO:0000256" key="9">
    <source>
        <dbReference type="ARBA" id="ARBA00022984"/>
    </source>
</evidence>
<feature type="binding site" evidence="19">
    <location>
        <position position="177"/>
    </location>
    <ligand>
        <name>UDP-N-acetyl-alpha-D-muramoyl-L-alanyl-D-glutamate</name>
        <dbReference type="ChEBI" id="CHEBI:83900"/>
    </ligand>
</feature>
<evidence type="ECO:0000256" key="6">
    <source>
        <dbReference type="ARBA" id="ARBA00022741"/>
    </source>
</evidence>
<evidence type="ECO:0000256" key="19">
    <source>
        <dbReference type="HAMAP-Rule" id="MF_00208"/>
    </source>
</evidence>
<keyword evidence="7 19" id="KW-0067">ATP-binding</keyword>
<dbReference type="InterPro" id="IPR004101">
    <property type="entry name" value="Mur_ligase_C"/>
</dbReference>
<feature type="binding site" evidence="19">
    <location>
        <begin position="108"/>
        <end position="114"/>
    </location>
    <ligand>
        <name>ATP</name>
        <dbReference type="ChEBI" id="CHEBI:30616"/>
    </ligand>
</feature>
<dbReference type="InterPro" id="IPR036615">
    <property type="entry name" value="Mur_ligase_C_dom_sf"/>
</dbReference>
<feature type="modified residue" description="N6-carboxylysine" evidence="19">
    <location>
        <position position="217"/>
    </location>
</feature>
<keyword evidence="19" id="KW-0460">Magnesium</keyword>
<accession>A0A419SJH5</accession>
<evidence type="ECO:0000259" key="23">
    <source>
        <dbReference type="Pfam" id="PF08245"/>
    </source>
</evidence>
<dbReference type="AlphaFoldDB" id="A0A419SJH5"/>
<dbReference type="Pfam" id="PF01225">
    <property type="entry name" value="Mur_ligase"/>
    <property type="match status" value="1"/>
</dbReference>
<dbReference type="GO" id="GO:0000287">
    <property type="term" value="F:magnesium ion binding"/>
    <property type="evidence" value="ECO:0007669"/>
    <property type="project" value="UniProtKB-UniRule"/>
</dbReference>
<feature type="binding site" evidence="19">
    <location>
        <position position="462"/>
    </location>
    <ligand>
        <name>meso-2,6-diaminopimelate</name>
        <dbReference type="ChEBI" id="CHEBI:57791"/>
    </ligand>
</feature>
<dbReference type="RefSeq" id="WP_120189355.1">
    <property type="nucleotide sequence ID" value="NZ_MCHY01000008.1"/>
</dbReference>
<dbReference type="Proteomes" id="UP000284219">
    <property type="component" value="Unassembled WGS sequence"/>
</dbReference>
<keyword evidence="10 19" id="KW-0131">Cell cycle</keyword>
<keyword evidence="8 19" id="KW-0133">Cell shape</keyword>
<reference evidence="24 25" key="1">
    <citation type="submission" date="2016-08" db="EMBL/GenBank/DDBJ databases">
        <title>Novel Firmicute Genomes.</title>
        <authorList>
            <person name="Poppleton D.I."/>
            <person name="Gribaldo S."/>
        </authorList>
    </citation>
    <scope>NUCLEOTIDE SEQUENCE [LARGE SCALE GENOMIC DNA]</scope>
    <source>
        <strain evidence="24 25">RAOx-1</strain>
    </source>
</reference>
<keyword evidence="5 19" id="KW-0132">Cell division</keyword>
<dbReference type="NCBIfam" id="TIGR01085">
    <property type="entry name" value="murE"/>
    <property type="match status" value="1"/>
</dbReference>
<dbReference type="OrthoDB" id="9800958at2"/>
<keyword evidence="6 19" id="KW-0547">Nucleotide-binding</keyword>
<dbReference type="PANTHER" id="PTHR23135:SF4">
    <property type="entry name" value="UDP-N-ACETYLMURAMOYL-L-ALANYL-D-GLUTAMATE--2,6-DIAMINOPIMELATE LIGASE MURE HOMOLOG, CHLOROPLASTIC"/>
    <property type="match status" value="1"/>
</dbReference>
<dbReference type="InterPro" id="IPR013221">
    <property type="entry name" value="Mur_ligase_cen"/>
</dbReference>
<dbReference type="Gene3D" id="3.90.190.20">
    <property type="entry name" value="Mur ligase, C-terminal domain"/>
    <property type="match status" value="1"/>
</dbReference>
<keyword evidence="4 19" id="KW-0436">Ligase</keyword>